<dbReference type="OrthoDB" id="1918237at2759"/>
<protein>
    <submittedName>
        <fullName evidence="2">Uncharacterized protein</fullName>
    </submittedName>
</protein>
<gene>
    <name evidence="2" type="ORF">POTOM_008053</name>
</gene>
<dbReference type="Proteomes" id="UP000886885">
    <property type="component" value="Chromosome 2A"/>
</dbReference>
<accession>A0A8X8ADC7</accession>
<dbReference type="EMBL" id="JAAWWB010000003">
    <property type="protein sequence ID" value="KAG6786451.1"/>
    <property type="molecule type" value="Genomic_DNA"/>
</dbReference>
<feature type="compositionally biased region" description="Basic and acidic residues" evidence="1">
    <location>
        <begin position="412"/>
        <end position="422"/>
    </location>
</feature>
<evidence type="ECO:0000256" key="1">
    <source>
        <dbReference type="SAM" id="MobiDB-lite"/>
    </source>
</evidence>
<feature type="compositionally biased region" description="Basic and acidic residues" evidence="1">
    <location>
        <begin position="429"/>
        <end position="442"/>
    </location>
</feature>
<sequence length="453" mass="51639">MSSDFLPLETLSPTETLEIENGLSLVPRVKLNFTVHPSLPSSATKPIDEWKLKRSLIEFAKTSLSITIPEDDLEIRRFKDVKKRKRDDPVAHGSLSIRDLGFLNSKKRNEEESEDLKILGKKFRDWRDNVVEKMDQMEVNLQGEKYRLSVAVPESDDFEGMKKLWEEFYAFANKGYVRGGRQEPDTIVMKGVPSRWVAEPRVSSKPSMLVTHTVFSTFGKIRRTALLSSNVGVGFSCPGLGNLGKPWTFICIEIVGFSLKRALHIFSNYVIKEEGPANVILYRRGVAINVRVEMKSSATLLSSDSVSRMHGLVEIRVLRNLNVTEDDDQDKDADENGGDIISGLHCKIVVQFEKHRDFYNALKVLCGRSLQKQGSRLKADYEVTWAKDGFFRNSRSQARENSRVPAAGRGHYRNEAPRHEPHLSQFTADDTRRKRNRNGDTHVEKYLQIELRT</sequence>
<evidence type="ECO:0000313" key="2">
    <source>
        <dbReference type="EMBL" id="KAG6786451.1"/>
    </source>
</evidence>
<keyword evidence="3" id="KW-1185">Reference proteome</keyword>
<dbReference type="InterPro" id="IPR056852">
    <property type="entry name" value="AK17A/B"/>
</dbReference>
<comment type="caution">
    <text evidence="2">The sequence shown here is derived from an EMBL/GenBank/DDBJ whole genome shotgun (WGS) entry which is preliminary data.</text>
</comment>
<feature type="region of interest" description="Disordered" evidence="1">
    <location>
        <begin position="396"/>
        <end position="442"/>
    </location>
</feature>
<name>A0A8X8ADC7_POPTO</name>
<dbReference type="PANTHER" id="PTHR12484">
    <property type="entry name" value="B-LYMPHOCYTE ANTIGEN-RELATED"/>
    <property type="match status" value="1"/>
</dbReference>
<organism evidence="2 3">
    <name type="scientific">Populus tomentosa</name>
    <name type="common">Chinese white poplar</name>
    <dbReference type="NCBI Taxonomy" id="118781"/>
    <lineage>
        <taxon>Eukaryota</taxon>
        <taxon>Viridiplantae</taxon>
        <taxon>Streptophyta</taxon>
        <taxon>Embryophyta</taxon>
        <taxon>Tracheophyta</taxon>
        <taxon>Spermatophyta</taxon>
        <taxon>Magnoliopsida</taxon>
        <taxon>eudicotyledons</taxon>
        <taxon>Gunneridae</taxon>
        <taxon>Pentapetalae</taxon>
        <taxon>rosids</taxon>
        <taxon>fabids</taxon>
        <taxon>Malpighiales</taxon>
        <taxon>Salicaceae</taxon>
        <taxon>Saliceae</taxon>
        <taxon>Populus</taxon>
    </lineage>
</organism>
<dbReference type="AlphaFoldDB" id="A0A8X8ADC7"/>
<reference evidence="2" key="1">
    <citation type="journal article" date="2020" name="bioRxiv">
        <title>Hybrid origin of Populus tomentosa Carr. identified through genome sequencing and phylogenomic analysis.</title>
        <authorList>
            <person name="An X."/>
            <person name="Gao K."/>
            <person name="Chen Z."/>
            <person name="Li J."/>
            <person name="Yang X."/>
            <person name="Yang X."/>
            <person name="Zhou J."/>
            <person name="Guo T."/>
            <person name="Zhao T."/>
            <person name="Huang S."/>
            <person name="Miao D."/>
            <person name="Khan W.U."/>
            <person name="Rao P."/>
            <person name="Ye M."/>
            <person name="Lei B."/>
            <person name="Liao W."/>
            <person name="Wang J."/>
            <person name="Ji L."/>
            <person name="Li Y."/>
            <person name="Guo B."/>
            <person name="Mustafa N.S."/>
            <person name="Li S."/>
            <person name="Yun Q."/>
            <person name="Keller S.R."/>
            <person name="Mao J."/>
            <person name="Zhang R."/>
            <person name="Strauss S.H."/>
        </authorList>
    </citation>
    <scope>NUCLEOTIDE SEQUENCE</scope>
    <source>
        <strain evidence="2">GM15</strain>
        <tissue evidence="2">Leaf</tissue>
    </source>
</reference>
<proteinExistence type="predicted"/>
<dbReference type="PANTHER" id="PTHR12484:SF4">
    <property type="entry name" value="A-KINASE ANCHOR PROTEIN 17A"/>
    <property type="match status" value="1"/>
</dbReference>
<dbReference type="Pfam" id="PF25015">
    <property type="entry name" value="RBD_AKAP-17A"/>
    <property type="match status" value="2"/>
</dbReference>
<evidence type="ECO:0000313" key="3">
    <source>
        <dbReference type="Proteomes" id="UP000886885"/>
    </source>
</evidence>